<sequence length="405" mass="44620">MTETGPLTGYKILDLTQFESGTVCTETLAWMGAEVWKVERPGTGELGRYSIAEPDQDSVGFILVNMNKKSITCNLKSAEGLDLIYQLLKEADAIVENMGPGSIEKLGLGYDKCKEINPKIIYAQIKGFGMDGPYKDYPAFNPIATAVGGMPAITGFPGGKPLQSGLNLADSGAGYMCAMSMIAALLQRERTGVGQRIEVAMQDVVIAFGRSSWEPYYREGRPPKRVGNGMPLEDVGPAGMYPCKPFGENDYVHIYCSRHPGSKHFSNLCRIIGRPDLLEDERFATPRSRFQYKDVLDPIIEEWTGQHTKQEAMDILCKADIPAGAVLDCDDITKDPYLRKRGMMVELETKDRGKLVVPGFASRMSENHVPYKPSPGLGESNQEVYQGILGLSDEELQALKEKKVI</sequence>
<dbReference type="GO" id="GO:0008410">
    <property type="term" value="F:CoA-transferase activity"/>
    <property type="evidence" value="ECO:0007669"/>
    <property type="project" value="TreeGrafter"/>
</dbReference>
<proteinExistence type="predicted"/>
<dbReference type="InterPro" id="IPR044855">
    <property type="entry name" value="CoA-Trfase_III_dom3_sf"/>
</dbReference>
<name>A0A9J6QXM3_9FIRM</name>
<dbReference type="InterPro" id="IPR023606">
    <property type="entry name" value="CoA-Trfase_III_dom_1_sf"/>
</dbReference>
<dbReference type="SUPFAM" id="SSF89796">
    <property type="entry name" value="CoA-transferase family III (CaiB/BaiF)"/>
    <property type="match status" value="1"/>
</dbReference>
<dbReference type="PANTHER" id="PTHR48207:SF3">
    <property type="entry name" value="SUCCINATE--HYDROXYMETHYLGLUTARATE COA-TRANSFERASE"/>
    <property type="match status" value="1"/>
</dbReference>
<dbReference type="Gene3D" id="3.40.50.10540">
    <property type="entry name" value="Crotonobetainyl-coa:carnitine coa-transferase, domain 1"/>
    <property type="match status" value="1"/>
</dbReference>
<dbReference type="RefSeq" id="WP_253020256.1">
    <property type="nucleotide sequence ID" value="NZ_JAJAGH010000012.1"/>
</dbReference>
<dbReference type="Pfam" id="PF02515">
    <property type="entry name" value="CoA_transf_3"/>
    <property type="match status" value="1"/>
</dbReference>
<dbReference type="InterPro" id="IPR003673">
    <property type="entry name" value="CoA-Trfase_fam_III"/>
</dbReference>
<evidence type="ECO:0000256" key="1">
    <source>
        <dbReference type="ARBA" id="ARBA00022679"/>
    </source>
</evidence>
<accession>A0A9J6QXM3</accession>
<evidence type="ECO:0000313" key="2">
    <source>
        <dbReference type="EMBL" id="MCU7380244.1"/>
    </source>
</evidence>
<dbReference type="Proteomes" id="UP001065549">
    <property type="component" value="Unassembled WGS sequence"/>
</dbReference>
<gene>
    <name evidence="2" type="ORF">OBO34_18085</name>
</gene>
<dbReference type="PANTHER" id="PTHR48207">
    <property type="entry name" value="SUCCINATE--HYDROXYMETHYLGLUTARATE COA-TRANSFERASE"/>
    <property type="match status" value="1"/>
</dbReference>
<keyword evidence="1 2" id="KW-0808">Transferase</keyword>
<protein>
    <submittedName>
        <fullName evidence="2">CoA transferase</fullName>
    </submittedName>
</protein>
<dbReference type="EMBL" id="JAOSHN010000008">
    <property type="protein sequence ID" value="MCU7380244.1"/>
    <property type="molecule type" value="Genomic_DNA"/>
</dbReference>
<dbReference type="Gene3D" id="3.30.1540.10">
    <property type="entry name" value="formyl-coa transferase, domain 3"/>
    <property type="match status" value="1"/>
</dbReference>
<evidence type="ECO:0000313" key="3">
    <source>
        <dbReference type="Proteomes" id="UP001065549"/>
    </source>
</evidence>
<dbReference type="InterPro" id="IPR050483">
    <property type="entry name" value="CoA-transferase_III_domain"/>
</dbReference>
<organism evidence="2 3">
    <name type="scientific">Hominibacterium faecale</name>
    <dbReference type="NCBI Taxonomy" id="2839743"/>
    <lineage>
        <taxon>Bacteria</taxon>
        <taxon>Bacillati</taxon>
        <taxon>Bacillota</taxon>
        <taxon>Clostridia</taxon>
        <taxon>Peptostreptococcales</taxon>
        <taxon>Anaerovoracaceae</taxon>
        <taxon>Hominibacterium</taxon>
    </lineage>
</organism>
<reference evidence="2" key="1">
    <citation type="submission" date="2022-09" db="EMBL/GenBank/DDBJ databases">
        <title>Culturomic study of gut microbiota in children with autism spectrum disorder.</title>
        <authorList>
            <person name="Efimov B.A."/>
            <person name="Chaplin A.V."/>
            <person name="Sokolova S.R."/>
            <person name="Pikina A.P."/>
            <person name="Korzhanova M."/>
            <person name="Belova V."/>
            <person name="Korostin D."/>
        </authorList>
    </citation>
    <scope>NUCLEOTIDE SEQUENCE</scope>
    <source>
        <strain evidence="2">ASD5510</strain>
    </source>
</reference>
<dbReference type="AlphaFoldDB" id="A0A9J6QXM3"/>
<keyword evidence="3" id="KW-1185">Reference proteome</keyword>
<comment type="caution">
    <text evidence="2">The sequence shown here is derived from an EMBL/GenBank/DDBJ whole genome shotgun (WGS) entry which is preliminary data.</text>
</comment>